<dbReference type="Proteomes" id="UP001596542">
    <property type="component" value="Unassembled WGS sequence"/>
</dbReference>
<dbReference type="EMBL" id="JBHTBU010000001">
    <property type="protein sequence ID" value="MFC7288415.1"/>
    <property type="molecule type" value="Genomic_DNA"/>
</dbReference>
<evidence type="ECO:0000259" key="2">
    <source>
        <dbReference type="SMART" id="SM00014"/>
    </source>
</evidence>
<feature type="transmembrane region" description="Helical" evidence="1">
    <location>
        <begin position="128"/>
        <end position="146"/>
    </location>
</feature>
<keyword evidence="1" id="KW-0472">Membrane</keyword>
<keyword evidence="1" id="KW-1133">Transmembrane helix</keyword>
<feature type="transmembrane region" description="Helical" evidence="1">
    <location>
        <begin position="103"/>
        <end position="122"/>
    </location>
</feature>
<name>A0ABW2IBK0_9BURK</name>
<organism evidence="3 4">
    <name type="scientific">Herminiimonas glaciei</name>
    <dbReference type="NCBI Taxonomy" id="523788"/>
    <lineage>
        <taxon>Bacteria</taxon>
        <taxon>Pseudomonadati</taxon>
        <taxon>Pseudomonadota</taxon>
        <taxon>Betaproteobacteria</taxon>
        <taxon>Burkholderiales</taxon>
        <taxon>Oxalobacteraceae</taxon>
        <taxon>Herminiimonas</taxon>
    </lineage>
</organism>
<keyword evidence="4" id="KW-1185">Reference proteome</keyword>
<reference evidence="4" key="1">
    <citation type="journal article" date="2019" name="Int. J. Syst. Evol. Microbiol.">
        <title>The Global Catalogue of Microorganisms (GCM) 10K type strain sequencing project: providing services to taxonomists for standard genome sequencing and annotation.</title>
        <authorList>
            <consortium name="The Broad Institute Genomics Platform"/>
            <consortium name="The Broad Institute Genome Sequencing Center for Infectious Disease"/>
            <person name="Wu L."/>
            <person name="Ma J."/>
        </authorList>
    </citation>
    <scope>NUCLEOTIDE SEQUENCE [LARGE SCALE GENOMIC DNA]</scope>
    <source>
        <strain evidence="4">KACC 12508</strain>
    </source>
</reference>
<feature type="domain" description="Phosphatidic acid phosphatase type 2/haloperoxidase" evidence="2">
    <location>
        <begin position="21"/>
        <end position="143"/>
    </location>
</feature>
<dbReference type="Gene3D" id="1.20.144.10">
    <property type="entry name" value="Phosphatidic acid phosphatase type 2/haloperoxidase"/>
    <property type="match status" value="1"/>
</dbReference>
<dbReference type="PANTHER" id="PTHR14969:SF13">
    <property type="entry name" value="AT30094P"/>
    <property type="match status" value="1"/>
</dbReference>
<feature type="transmembrane region" description="Helical" evidence="1">
    <location>
        <begin position="40"/>
        <end position="60"/>
    </location>
</feature>
<feature type="transmembrane region" description="Helical" evidence="1">
    <location>
        <begin position="15"/>
        <end position="33"/>
    </location>
</feature>
<dbReference type="Pfam" id="PF01569">
    <property type="entry name" value="PAP2"/>
    <property type="match status" value="1"/>
</dbReference>
<dbReference type="RefSeq" id="WP_382271749.1">
    <property type="nucleotide sequence ID" value="NZ_JBHTBU010000001.1"/>
</dbReference>
<evidence type="ECO:0000313" key="3">
    <source>
        <dbReference type="EMBL" id="MFC7288415.1"/>
    </source>
</evidence>
<evidence type="ECO:0000256" key="1">
    <source>
        <dbReference type="SAM" id="Phobius"/>
    </source>
</evidence>
<feature type="transmembrane region" description="Helical" evidence="1">
    <location>
        <begin position="72"/>
        <end position="91"/>
    </location>
</feature>
<sequence length="203" mass="21940">MTAWLAFTKLADTNFTMPLAALLAVWLATARAWRPALCWCLLFGGGIFLVAASKIAYVGWGIGIAAIDFKGFSGHAMRAMSIAPVFMYLLLQEQDARKLRLAVLAGLGFGLLIGISRLVLGVHSISEVITGLLLGAIISLGFIAYAHGRATIVFDRKLLIIGAIALLPILSFKPAPTEGWIERIAIYLAGSDKNLHRHPTEQR</sequence>
<protein>
    <submittedName>
        <fullName evidence="3">Phosphatase PAP2 family protein</fullName>
    </submittedName>
</protein>
<dbReference type="SMART" id="SM00014">
    <property type="entry name" value="acidPPc"/>
    <property type="match status" value="1"/>
</dbReference>
<proteinExistence type="predicted"/>
<dbReference type="SUPFAM" id="SSF48317">
    <property type="entry name" value="Acid phosphatase/Vanadium-dependent haloperoxidase"/>
    <property type="match status" value="1"/>
</dbReference>
<gene>
    <name evidence="3" type="ORF">ACFQPC_10235</name>
</gene>
<keyword evidence="1" id="KW-0812">Transmembrane</keyword>
<dbReference type="InterPro" id="IPR036938">
    <property type="entry name" value="PAP2/HPO_sf"/>
</dbReference>
<accession>A0ABW2IBK0</accession>
<comment type="caution">
    <text evidence="3">The sequence shown here is derived from an EMBL/GenBank/DDBJ whole genome shotgun (WGS) entry which is preliminary data.</text>
</comment>
<dbReference type="PANTHER" id="PTHR14969">
    <property type="entry name" value="SPHINGOSINE-1-PHOSPHATE PHOSPHOHYDROLASE"/>
    <property type="match status" value="1"/>
</dbReference>
<evidence type="ECO:0000313" key="4">
    <source>
        <dbReference type="Proteomes" id="UP001596542"/>
    </source>
</evidence>
<dbReference type="InterPro" id="IPR000326">
    <property type="entry name" value="PAP2/HPO"/>
</dbReference>